<dbReference type="NCBIfam" id="TIGR00268">
    <property type="entry name" value="ATP-dependent sacrificial sulfur transferase LarE"/>
    <property type="match status" value="1"/>
</dbReference>
<dbReference type="GO" id="GO:0016787">
    <property type="term" value="F:hydrolase activity"/>
    <property type="evidence" value="ECO:0007669"/>
    <property type="project" value="UniProtKB-KW"/>
</dbReference>
<sequence>MASPRQKYTKLQEILREMGTVLVAFSGGVDSTFLLKAAIDTLGTEKVLAVTATSPTYPESELNEAKRLAASLGATQLLVESNELEIPGFSHNPKDRCYHCKSELFRICSDKARELGFAFVADGSNTDDLGDYRPGRVAACELKVRSPLLEAELAKGDIRELSREMGLPTWDKQAYACLASRFPYGTEITEQRLNQVERCEEFLKGEGFRVYRVRFHQESARIELSEAELGRMLEPGLRQRTLDFFRQAGFTYVSLDLQGYRTGSMNEG</sequence>
<dbReference type="CDD" id="cd01990">
    <property type="entry name" value="LarE-like"/>
    <property type="match status" value="1"/>
</dbReference>
<keyword evidence="6" id="KW-1185">Reference proteome</keyword>
<dbReference type="InterPro" id="IPR005232">
    <property type="entry name" value="LarE"/>
</dbReference>
<evidence type="ECO:0000259" key="2">
    <source>
        <dbReference type="Pfam" id="PF02540"/>
    </source>
</evidence>
<feature type="domain" description="NAD/GMP synthase" evidence="2">
    <location>
        <begin position="19"/>
        <end position="80"/>
    </location>
</feature>
<dbReference type="InterPro" id="IPR014729">
    <property type="entry name" value="Rossmann-like_a/b/a_fold"/>
</dbReference>
<dbReference type="GO" id="GO:0006163">
    <property type="term" value="P:purine nucleotide metabolic process"/>
    <property type="evidence" value="ECO:0007669"/>
    <property type="project" value="UniProtKB-ARBA"/>
</dbReference>
<dbReference type="InterPro" id="IPR022310">
    <property type="entry name" value="NAD/GMP_synthase"/>
</dbReference>
<evidence type="ECO:0000313" key="6">
    <source>
        <dbReference type="Proteomes" id="UP000831485"/>
    </source>
</evidence>
<dbReference type="RefSeq" id="WP_183345014.1">
    <property type="nucleotide sequence ID" value="NZ_BLXY01000001.1"/>
</dbReference>
<dbReference type="AlphaFoldDB" id="A0A6V8MTH9"/>
<dbReference type="EMBL" id="CP096574">
    <property type="protein sequence ID" value="UPU35702.1"/>
    <property type="molecule type" value="Genomic_DNA"/>
</dbReference>
<dbReference type="GO" id="GO:0016783">
    <property type="term" value="F:sulfurtransferase activity"/>
    <property type="evidence" value="ECO:0007669"/>
    <property type="project" value="InterPro"/>
</dbReference>
<dbReference type="SUPFAM" id="SSF52402">
    <property type="entry name" value="Adenine nucleotide alpha hydrolases-like"/>
    <property type="match status" value="1"/>
</dbReference>
<proteinExistence type="predicted"/>
<dbReference type="Pfam" id="PF02540">
    <property type="entry name" value="NAD_synthase"/>
    <property type="match status" value="1"/>
</dbReference>
<dbReference type="PIRSF" id="PIRSF006661">
    <property type="entry name" value="PP-lp_UCP006661"/>
    <property type="match status" value="1"/>
</dbReference>
<dbReference type="PANTHER" id="PTHR43169">
    <property type="entry name" value="EXSB FAMILY PROTEIN"/>
    <property type="match status" value="1"/>
</dbReference>
<keyword evidence="3" id="KW-0378">Hydrolase</keyword>
<dbReference type="Gene3D" id="3.40.50.620">
    <property type="entry name" value="HUPs"/>
    <property type="match status" value="1"/>
</dbReference>
<gene>
    <name evidence="4" type="primary">larE</name>
    <name evidence="3" type="ORF">GMPD_06380</name>
    <name evidence="4" type="ORF">M1B72_20030</name>
</gene>
<dbReference type="PANTHER" id="PTHR43169:SF2">
    <property type="entry name" value="NAD_GMP SYNTHASE DOMAIN-CONTAINING PROTEIN"/>
    <property type="match status" value="1"/>
</dbReference>
<feature type="active site" description="Nucleophile and sulfur donor" evidence="1">
    <location>
        <position position="177"/>
    </location>
</feature>
<evidence type="ECO:0000313" key="5">
    <source>
        <dbReference type="Proteomes" id="UP000568888"/>
    </source>
</evidence>
<organism evidence="3 5">
    <name type="scientific">Geomonas paludis</name>
    <dbReference type="NCBI Taxonomy" id="2740185"/>
    <lineage>
        <taxon>Bacteria</taxon>
        <taxon>Pseudomonadati</taxon>
        <taxon>Thermodesulfobacteriota</taxon>
        <taxon>Desulfuromonadia</taxon>
        <taxon>Geobacterales</taxon>
        <taxon>Geobacteraceae</taxon>
        <taxon>Geomonas</taxon>
    </lineage>
</organism>
<dbReference type="EMBL" id="BLXY01000001">
    <property type="protein sequence ID" value="GFO62719.1"/>
    <property type="molecule type" value="Genomic_DNA"/>
</dbReference>
<dbReference type="Proteomes" id="UP000831485">
    <property type="component" value="Chromosome"/>
</dbReference>
<evidence type="ECO:0000313" key="4">
    <source>
        <dbReference type="EMBL" id="UPU35702.1"/>
    </source>
</evidence>
<reference evidence="3" key="2">
    <citation type="journal article" date="2021" name="Int. J. Syst. Evol. Microbiol.">
        <title>Geomonas silvestris sp. nov., Geomonas paludis sp. nov. and Geomonas limicola sp. nov., isolated from terrestrial environments, and emended description of the genus Geomonas.</title>
        <authorList>
            <person name="Itoh H."/>
            <person name="Xu Z."/>
            <person name="Masuda Y."/>
            <person name="Ushijima N."/>
            <person name="Hayakawa C."/>
            <person name="Shiratori Y."/>
            <person name="Senoo K."/>
        </authorList>
    </citation>
    <scope>NUCLEOTIDE SEQUENCE</scope>
    <source>
        <strain evidence="3">Red736</strain>
    </source>
</reference>
<keyword evidence="4" id="KW-0808">Transferase</keyword>
<reference evidence="5" key="1">
    <citation type="submission" date="2020-06" db="EMBL/GenBank/DDBJ databases">
        <title>Draft genomic sequecing of Geomonas sp. Red736.</title>
        <authorList>
            <person name="Itoh H."/>
            <person name="Xu Z.X."/>
            <person name="Ushijima N."/>
            <person name="Masuda Y."/>
            <person name="Shiratori Y."/>
            <person name="Senoo K."/>
        </authorList>
    </citation>
    <scope>NUCLEOTIDE SEQUENCE [LARGE SCALE GENOMIC DNA]</scope>
    <source>
        <strain evidence="5">Red736</strain>
    </source>
</reference>
<protein>
    <submittedName>
        <fullName evidence="4">ATP-dependent sacrificial sulfur transferase LarE</fullName>
    </submittedName>
    <submittedName>
        <fullName evidence="3">Adenine nucleotide alpha hydrolase</fullName>
    </submittedName>
</protein>
<accession>A0A6V8MTH9</accession>
<name>A0A6V8MTH9_9BACT</name>
<evidence type="ECO:0000313" key="3">
    <source>
        <dbReference type="EMBL" id="GFO62719.1"/>
    </source>
</evidence>
<reference evidence="4" key="3">
    <citation type="submission" date="2022-04" db="EMBL/GenBank/DDBJ databases">
        <authorList>
            <person name="Liu G."/>
        </authorList>
    </citation>
    <scope>NUCLEOTIDE SEQUENCE</scope>
    <source>
        <strain evidence="4">RG22</strain>
    </source>
</reference>
<dbReference type="Proteomes" id="UP000568888">
    <property type="component" value="Unassembled WGS sequence"/>
</dbReference>
<evidence type="ECO:0000256" key="1">
    <source>
        <dbReference type="PIRSR" id="PIRSR006661-1"/>
    </source>
</evidence>
<dbReference type="InterPro" id="IPR052188">
    <property type="entry name" value="Ni-pincer_cofactor_biosynth"/>
</dbReference>